<feature type="transmembrane region" description="Helical" evidence="14">
    <location>
        <begin position="12"/>
        <end position="28"/>
    </location>
</feature>
<dbReference type="CDD" id="cd00082">
    <property type="entry name" value="HisKA"/>
    <property type="match status" value="1"/>
</dbReference>
<gene>
    <name evidence="16" type="ORF">EDD57_1012</name>
</gene>
<dbReference type="GO" id="GO:0016036">
    <property type="term" value="P:cellular response to phosphate starvation"/>
    <property type="evidence" value="ECO:0007669"/>
    <property type="project" value="TreeGrafter"/>
</dbReference>
<evidence type="ECO:0000256" key="2">
    <source>
        <dbReference type="ARBA" id="ARBA00004651"/>
    </source>
</evidence>
<keyword evidence="10" id="KW-0067">ATP-binding</keyword>
<dbReference type="GO" id="GO:0000155">
    <property type="term" value="F:phosphorelay sensor kinase activity"/>
    <property type="evidence" value="ECO:0007669"/>
    <property type="project" value="InterPro"/>
</dbReference>
<evidence type="ECO:0000256" key="1">
    <source>
        <dbReference type="ARBA" id="ARBA00000085"/>
    </source>
</evidence>
<evidence type="ECO:0000256" key="11">
    <source>
        <dbReference type="ARBA" id="ARBA00022989"/>
    </source>
</evidence>
<dbReference type="InterPro" id="IPR003594">
    <property type="entry name" value="HATPase_dom"/>
</dbReference>
<evidence type="ECO:0000256" key="10">
    <source>
        <dbReference type="ARBA" id="ARBA00022840"/>
    </source>
</evidence>
<dbReference type="SUPFAM" id="SSF55874">
    <property type="entry name" value="ATPase domain of HSP90 chaperone/DNA topoisomerase II/histidine kinase"/>
    <property type="match status" value="1"/>
</dbReference>
<dbReference type="RefSeq" id="WP_131847089.1">
    <property type="nucleotide sequence ID" value="NZ_SLXV01000001.1"/>
</dbReference>
<feature type="transmembrane region" description="Helical" evidence="14">
    <location>
        <begin position="34"/>
        <end position="57"/>
    </location>
</feature>
<evidence type="ECO:0000313" key="17">
    <source>
        <dbReference type="Proteomes" id="UP000294746"/>
    </source>
</evidence>
<evidence type="ECO:0000256" key="7">
    <source>
        <dbReference type="ARBA" id="ARBA00022692"/>
    </source>
</evidence>
<dbReference type="EMBL" id="SLXV01000001">
    <property type="protein sequence ID" value="TCP70562.1"/>
    <property type="molecule type" value="Genomic_DNA"/>
</dbReference>
<dbReference type="FunFam" id="3.30.565.10:FF:000057">
    <property type="entry name" value="Sensor histidine kinase"/>
    <property type="match status" value="1"/>
</dbReference>
<dbReference type="GO" id="GO:0005886">
    <property type="term" value="C:plasma membrane"/>
    <property type="evidence" value="ECO:0007669"/>
    <property type="project" value="UniProtKB-SubCell"/>
</dbReference>
<dbReference type="InterPro" id="IPR003661">
    <property type="entry name" value="HisK_dim/P_dom"/>
</dbReference>
<protein>
    <recommendedName>
        <fullName evidence="3">histidine kinase</fullName>
        <ecNumber evidence="3">2.7.13.3</ecNumber>
    </recommendedName>
</protein>
<dbReference type="GO" id="GO:0005524">
    <property type="term" value="F:ATP binding"/>
    <property type="evidence" value="ECO:0007669"/>
    <property type="project" value="UniProtKB-KW"/>
</dbReference>
<keyword evidence="4" id="KW-1003">Cell membrane</keyword>
<dbReference type="Gene3D" id="3.30.565.10">
    <property type="entry name" value="Histidine kinase-like ATPase, C-terminal domain"/>
    <property type="match status" value="1"/>
</dbReference>
<dbReference type="GO" id="GO:0004721">
    <property type="term" value="F:phosphoprotein phosphatase activity"/>
    <property type="evidence" value="ECO:0007669"/>
    <property type="project" value="TreeGrafter"/>
</dbReference>
<keyword evidence="7 14" id="KW-0812">Transmembrane</keyword>
<evidence type="ECO:0000256" key="12">
    <source>
        <dbReference type="ARBA" id="ARBA00023012"/>
    </source>
</evidence>
<dbReference type="InterPro" id="IPR050351">
    <property type="entry name" value="BphY/WalK/GraS-like"/>
</dbReference>
<dbReference type="Proteomes" id="UP000294746">
    <property type="component" value="Unassembled WGS sequence"/>
</dbReference>
<organism evidence="16 17">
    <name type="scientific">Baia soyae</name>
    <dbReference type="NCBI Taxonomy" id="1544746"/>
    <lineage>
        <taxon>Bacteria</taxon>
        <taxon>Bacillati</taxon>
        <taxon>Bacillota</taxon>
        <taxon>Bacilli</taxon>
        <taxon>Bacillales</taxon>
        <taxon>Thermoactinomycetaceae</taxon>
        <taxon>Baia</taxon>
    </lineage>
</organism>
<reference evidence="16 17" key="1">
    <citation type="submission" date="2019-03" db="EMBL/GenBank/DDBJ databases">
        <title>Genomic Encyclopedia of Type Strains, Phase IV (KMG-IV): sequencing the most valuable type-strain genomes for metagenomic binning, comparative biology and taxonomic classification.</title>
        <authorList>
            <person name="Goeker M."/>
        </authorList>
    </citation>
    <scope>NUCLEOTIDE SEQUENCE [LARGE SCALE GENOMIC DNA]</scope>
    <source>
        <strain evidence="16 17">DSM 46831</strain>
    </source>
</reference>
<dbReference type="EC" id="2.7.13.3" evidence="3"/>
<dbReference type="OrthoDB" id="9780487at2"/>
<feature type="domain" description="Histidine kinase" evidence="15">
    <location>
        <begin position="120"/>
        <end position="326"/>
    </location>
</feature>
<dbReference type="InterPro" id="IPR004358">
    <property type="entry name" value="Sig_transdc_His_kin-like_C"/>
</dbReference>
<comment type="subcellular location">
    <subcellularLocation>
        <location evidence="2">Cell membrane</location>
        <topology evidence="2">Multi-pass membrane protein</topology>
    </subcellularLocation>
</comment>
<evidence type="ECO:0000256" key="9">
    <source>
        <dbReference type="ARBA" id="ARBA00022777"/>
    </source>
</evidence>
<dbReference type="SMART" id="SM00387">
    <property type="entry name" value="HATPase_c"/>
    <property type="match status" value="1"/>
</dbReference>
<proteinExistence type="predicted"/>
<keyword evidence="12" id="KW-0902">Two-component regulatory system</keyword>
<dbReference type="AlphaFoldDB" id="A0A4R2S470"/>
<keyword evidence="9 16" id="KW-0418">Kinase</keyword>
<keyword evidence="17" id="KW-1185">Reference proteome</keyword>
<comment type="catalytic activity">
    <reaction evidence="1">
        <text>ATP + protein L-histidine = ADP + protein N-phospho-L-histidine.</text>
        <dbReference type="EC" id="2.7.13.3"/>
    </reaction>
</comment>
<dbReference type="PROSITE" id="PS50109">
    <property type="entry name" value="HIS_KIN"/>
    <property type="match status" value="1"/>
</dbReference>
<accession>A0A4R2S470</accession>
<name>A0A4R2S470_9BACL</name>
<evidence type="ECO:0000256" key="6">
    <source>
        <dbReference type="ARBA" id="ARBA00022679"/>
    </source>
</evidence>
<evidence type="ECO:0000259" key="15">
    <source>
        <dbReference type="PROSITE" id="PS50109"/>
    </source>
</evidence>
<dbReference type="PANTHER" id="PTHR45453:SF2">
    <property type="entry name" value="HISTIDINE KINASE"/>
    <property type="match status" value="1"/>
</dbReference>
<dbReference type="Pfam" id="PF02518">
    <property type="entry name" value="HATPase_c"/>
    <property type="match status" value="1"/>
</dbReference>
<evidence type="ECO:0000256" key="14">
    <source>
        <dbReference type="SAM" id="Phobius"/>
    </source>
</evidence>
<evidence type="ECO:0000256" key="8">
    <source>
        <dbReference type="ARBA" id="ARBA00022741"/>
    </source>
</evidence>
<evidence type="ECO:0000256" key="13">
    <source>
        <dbReference type="ARBA" id="ARBA00023136"/>
    </source>
</evidence>
<sequence length="326" mass="38351">MRLFFREHIPLLVFYFIQMALFPLLYWLDGYKHLPIIFYSMGLSLFFLTAYLLQRFINHKTFYRRMSQTIDALDDAMQKSGDSPLPEALDHLMERQFQCYQDEIIHYKKKLQDHITFINQWVHQMKTPISVIHLTVQDDDNPQSKSIQEELDRLRKGLDMVLYASRLDEFEHDFHVKSISLASLVKKVISENRRLFIRNKVYPDIQVPDDLTVYSDEKWLGFILNQLLTNAVRYSAGKGQKIAFQVKQAESTLMLEVCDQGIGIPQQDLRRVFDPYFTGEHGREYQESTGMGLYLVREICKKLNHRVVIESEVGVGTTVLLIFDRV</sequence>
<comment type="caution">
    <text evidence="16">The sequence shown here is derived from an EMBL/GenBank/DDBJ whole genome shotgun (WGS) entry which is preliminary data.</text>
</comment>
<evidence type="ECO:0000256" key="4">
    <source>
        <dbReference type="ARBA" id="ARBA00022475"/>
    </source>
</evidence>
<evidence type="ECO:0000313" key="16">
    <source>
        <dbReference type="EMBL" id="TCP70562.1"/>
    </source>
</evidence>
<dbReference type="PANTHER" id="PTHR45453">
    <property type="entry name" value="PHOSPHATE REGULON SENSOR PROTEIN PHOR"/>
    <property type="match status" value="1"/>
</dbReference>
<keyword evidence="13 14" id="KW-0472">Membrane</keyword>
<keyword evidence="6" id="KW-0808">Transferase</keyword>
<keyword evidence="8" id="KW-0547">Nucleotide-binding</keyword>
<dbReference type="InterPro" id="IPR036890">
    <property type="entry name" value="HATPase_C_sf"/>
</dbReference>
<keyword evidence="5" id="KW-0597">Phosphoprotein</keyword>
<evidence type="ECO:0000256" key="5">
    <source>
        <dbReference type="ARBA" id="ARBA00022553"/>
    </source>
</evidence>
<keyword evidence="11 14" id="KW-1133">Transmembrane helix</keyword>
<dbReference type="InterPro" id="IPR005467">
    <property type="entry name" value="His_kinase_dom"/>
</dbReference>
<dbReference type="PRINTS" id="PR00344">
    <property type="entry name" value="BCTRLSENSOR"/>
</dbReference>
<evidence type="ECO:0000256" key="3">
    <source>
        <dbReference type="ARBA" id="ARBA00012438"/>
    </source>
</evidence>